<protein>
    <submittedName>
        <fullName evidence="1">Uncharacterized protein</fullName>
    </submittedName>
</protein>
<accession>A0AA86SQI9</accession>
<keyword evidence="2" id="KW-1185">Reference proteome</keyword>
<dbReference type="EMBL" id="OY731400">
    <property type="protein sequence ID" value="CAJ1937587.1"/>
    <property type="molecule type" value="Genomic_DNA"/>
</dbReference>
<dbReference type="AlphaFoldDB" id="A0AA86SQI9"/>
<evidence type="ECO:0000313" key="2">
    <source>
        <dbReference type="Proteomes" id="UP001189624"/>
    </source>
</evidence>
<gene>
    <name evidence="1" type="ORF">AYBTSS11_LOCUS8111</name>
</gene>
<evidence type="ECO:0000313" key="1">
    <source>
        <dbReference type="EMBL" id="CAJ1937587.1"/>
    </source>
</evidence>
<dbReference type="Gramene" id="rna-AYBTSS11_LOCUS8111">
    <property type="protein sequence ID" value="CAJ1937587.1"/>
    <property type="gene ID" value="gene-AYBTSS11_LOCUS8111"/>
</dbReference>
<name>A0AA86SQI9_9FABA</name>
<dbReference type="Proteomes" id="UP001189624">
    <property type="component" value="Chromosome 3"/>
</dbReference>
<sequence length="65" mass="7827">MHHAQMPSQPDKYPPFKRVHKPARPWEVASVGMYITAIWDHRAWFLQLDVDWYNKGIRDRDCDFA</sequence>
<reference evidence="1" key="1">
    <citation type="submission" date="2023-10" db="EMBL/GenBank/DDBJ databases">
        <authorList>
            <person name="Domelevo Entfellner J.-B."/>
        </authorList>
    </citation>
    <scope>NUCLEOTIDE SEQUENCE</scope>
</reference>
<organism evidence="1 2">
    <name type="scientific">Sphenostylis stenocarpa</name>
    <dbReference type="NCBI Taxonomy" id="92480"/>
    <lineage>
        <taxon>Eukaryota</taxon>
        <taxon>Viridiplantae</taxon>
        <taxon>Streptophyta</taxon>
        <taxon>Embryophyta</taxon>
        <taxon>Tracheophyta</taxon>
        <taxon>Spermatophyta</taxon>
        <taxon>Magnoliopsida</taxon>
        <taxon>eudicotyledons</taxon>
        <taxon>Gunneridae</taxon>
        <taxon>Pentapetalae</taxon>
        <taxon>rosids</taxon>
        <taxon>fabids</taxon>
        <taxon>Fabales</taxon>
        <taxon>Fabaceae</taxon>
        <taxon>Papilionoideae</taxon>
        <taxon>50 kb inversion clade</taxon>
        <taxon>NPAAA clade</taxon>
        <taxon>indigoferoid/millettioid clade</taxon>
        <taxon>Phaseoleae</taxon>
        <taxon>Sphenostylis</taxon>
    </lineage>
</organism>
<proteinExistence type="predicted"/>